<dbReference type="PRINTS" id="PR01032">
    <property type="entry name" value="PHAGEIV"/>
</dbReference>
<keyword evidence="4" id="KW-0472">Membrane</keyword>
<evidence type="ECO:0000256" key="8">
    <source>
        <dbReference type="SAM" id="MobiDB-lite"/>
    </source>
</evidence>
<dbReference type="GO" id="GO:0019867">
    <property type="term" value="C:outer membrane"/>
    <property type="evidence" value="ECO:0007669"/>
    <property type="project" value="InterPro"/>
</dbReference>
<evidence type="ECO:0000313" key="12">
    <source>
        <dbReference type="Proteomes" id="UP000001887"/>
    </source>
</evidence>
<evidence type="ECO:0000259" key="10">
    <source>
        <dbReference type="SMART" id="SM00965"/>
    </source>
</evidence>
<feature type="compositionally biased region" description="Polar residues" evidence="8">
    <location>
        <begin position="729"/>
        <end position="744"/>
    </location>
</feature>
<feature type="region of interest" description="Disordered" evidence="8">
    <location>
        <begin position="122"/>
        <end position="173"/>
    </location>
</feature>
<evidence type="ECO:0000256" key="6">
    <source>
        <dbReference type="RuleBase" id="RU004003"/>
    </source>
</evidence>
<evidence type="ECO:0000313" key="11">
    <source>
        <dbReference type="EMBL" id="ADB18295.1"/>
    </source>
</evidence>
<dbReference type="InterPro" id="IPR001775">
    <property type="entry name" value="GspD/PilQ"/>
</dbReference>
<protein>
    <submittedName>
        <fullName evidence="11">Type II and III secretion system protein</fullName>
    </submittedName>
</protein>
<keyword evidence="3 9" id="KW-0732">Signal</keyword>
<feature type="region of interest" description="Disordered" evidence="8">
    <location>
        <begin position="683"/>
        <end position="854"/>
    </location>
</feature>
<feature type="domain" description="Secretin/TonB short N-terminal" evidence="10">
    <location>
        <begin position="197"/>
        <end position="245"/>
    </location>
</feature>
<comment type="similarity">
    <text evidence="6">Belongs to the bacterial secretin family.</text>
</comment>
<dbReference type="HOGENOM" id="CLU_334295_0_0_0"/>
<feature type="compositionally biased region" description="Polar residues" evidence="8">
    <location>
        <begin position="798"/>
        <end position="818"/>
    </location>
</feature>
<feature type="signal peptide" evidence="9">
    <location>
        <begin position="1"/>
        <end position="33"/>
    </location>
</feature>
<accession>D2QZA3</accession>
<dbReference type="eggNOG" id="COG4796">
    <property type="taxonomic scope" value="Bacteria"/>
</dbReference>
<sequence length="854" mass="91744" precursor="true">MSTFIRTTLLLACTAIGLAIAIAVAVSSPSHDADNDASDAFLRDQHSQLAEQSPRANAPQLVATARVLDLPEREPVEVPYRREVAQQLDSLTTAIDEIRRDSRQEQRELSAALFQLATRMQQPAPIPPLPAPPTPMPAAQNPFADDSPDAAEPAAPPEVLPTPNSSIETAADDSLHINVKDSDIREVLELLSQQGGLNILASKSVTGTVTATLSNVDLETALAAILKSTGYVARREGNILYIGTPDDFSTMDQTADRLITRVYRPNYVAAADVEKLFTSLLTPEVGKVTVSSPSEIDIPGDQVKTGGNGFAGADVVIVRDYENVIKQLDQVFIEIDVKPRQVLIEAMILSVRLSDNMTMGVNFEALRDKNNVRLVSGSPLTDLANIDLSEGGLKLGFLDASLAVFIDALETVGDTNVIASPRLMCLNKQRAEIQIGEQLGYVSTTVTENSATQSVNFLDVGTLLRLRPNIANDGLIRLEVHPELSTGTVSIEQGLTIPNKTVTQVTTNVMCADGCTVILGGLIRQDLTNNTSQIPFLGSLPLVGPAFRQKTETQERTEIIVLLTPRIVSEPMLGEEGRKYGNSFTEHQSVYADKMSPFGKRSTGQYHLRKARAAYAAGDYLTALHQVNTSIHFDPQNRDATDLRVEIIAAGGFEDENITAYLNQGITPLTRNKHDYSREGYPWKTEEGFPPEPPLGYLDDHGEPGPIRTIDPQAPAAREVHESSRRTPPASSIQGSRATSSATKPASKLAPIVKPQPAAAQAKTSVIPTAAVKPHYAPPGYATPVVKSRPIPPKTHQDQAVQGASYSTPVSERLQSGQSPPAAAESAASAVKAGPGSRSPAARSITDFEIPLAR</sequence>
<dbReference type="InterPro" id="IPR050810">
    <property type="entry name" value="Bact_Secretion_Sys_Channel"/>
</dbReference>
<dbReference type="Pfam" id="PF07660">
    <property type="entry name" value="STN"/>
    <property type="match status" value="1"/>
</dbReference>
<dbReference type="GO" id="GO:0009306">
    <property type="term" value="P:protein secretion"/>
    <property type="evidence" value="ECO:0007669"/>
    <property type="project" value="InterPro"/>
</dbReference>
<feature type="compositionally biased region" description="Pro residues" evidence="8">
    <location>
        <begin position="124"/>
        <end position="136"/>
    </location>
</feature>
<evidence type="ECO:0000256" key="9">
    <source>
        <dbReference type="SAM" id="SignalP"/>
    </source>
</evidence>
<evidence type="ECO:0000256" key="4">
    <source>
        <dbReference type="ARBA" id="ARBA00023136"/>
    </source>
</evidence>
<feature type="compositionally biased region" description="Low complexity" evidence="8">
    <location>
        <begin position="819"/>
        <end position="835"/>
    </location>
</feature>
<dbReference type="OrthoDB" id="9813141at2"/>
<dbReference type="PANTHER" id="PTHR30332:SF24">
    <property type="entry name" value="SECRETIN GSPD-RELATED"/>
    <property type="match status" value="1"/>
</dbReference>
<dbReference type="InterPro" id="IPR011662">
    <property type="entry name" value="Secretin/TonB_short_N"/>
</dbReference>
<dbReference type="Proteomes" id="UP000001887">
    <property type="component" value="Chromosome"/>
</dbReference>
<dbReference type="GO" id="GO:0015627">
    <property type="term" value="C:type II protein secretion system complex"/>
    <property type="evidence" value="ECO:0007669"/>
    <property type="project" value="TreeGrafter"/>
</dbReference>
<comment type="subcellular location">
    <subcellularLocation>
        <location evidence="1">Membrane</location>
    </subcellularLocation>
</comment>
<dbReference type="SMART" id="SM00965">
    <property type="entry name" value="STN"/>
    <property type="match status" value="1"/>
</dbReference>
<dbReference type="KEGG" id="psl:Psta_3634"/>
<evidence type="ECO:0000256" key="3">
    <source>
        <dbReference type="ARBA" id="ARBA00022729"/>
    </source>
</evidence>
<dbReference type="Pfam" id="PF00263">
    <property type="entry name" value="Secretin"/>
    <property type="match status" value="1"/>
</dbReference>
<evidence type="ECO:0000256" key="2">
    <source>
        <dbReference type="ARBA" id="ARBA00022448"/>
    </source>
</evidence>
<dbReference type="STRING" id="530564.Psta_3634"/>
<evidence type="ECO:0000256" key="5">
    <source>
        <dbReference type="ARBA" id="ARBA00023237"/>
    </source>
</evidence>
<dbReference type="PRINTS" id="PR00811">
    <property type="entry name" value="BCTERIALGSPD"/>
</dbReference>
<name>D2QZA3_PIRSD</name>
<organism evidence="11 12">
    <name type="scientific">Pirellula staleyi (strain ATCC 27377 / DSM 6068 / ICPB 4128)</name>
    <name type="common">Pirella staleyi</name>
    <dbReference type="NCBI Taxonomy" id="530564"/>
    <lineage>
        <taxon>Bacteria</taxon>
        <taxon>Pseudomonadati</taxon>
        <taxon>Planctomycetota</taxon>
        <taxon>Planctomycetia</taxon>
        <taxon>Pirellulales</taxon>
        <taxon>Pirellulaceae</taxon>
        <taxon>Pirellula</taxon>
    </lineage>
</organism>
<evidence type="ECO:0000256" key="1">
    <source>
        <dbReference type="ARBA" id="ARBA00004370"/>
    </source>
</evidence>
<dbReference type="Gene3D" id="3.30.1370.130">
    <property type="match status" value="1"/>
</dbReference>
<dbReference type="PANTHER" id="PTHR30332">
    <property type="entry name" value="PROBABLE GENERAL SECRETION PATHWAY PROTEIN D"/>
    <property type="match status" value="1"/>
</dbReference>
<keyword evidence="5" id="KW-0998">Cell outer membrane</keyword>
<keyword evidence="2" id="KW-0813">Transport</keyword>
<feature type="coiled-coil region" evidence="7">
    <location>
        <begin position="81"/>
        <end position="108"/>
    </location>
</feature>
<dbReference type="EMBL" id="CP001848">
    <property type="protein sequence ID" value="ADB18295.1"/>
    <property type="molecule type" value="Genomic_DNA"/>
</dbReference>
<dbReference type="InterPro" id="IPR004846">
    <property type="entry name" value="T2SS/T3SS_dom"/>
</dbReference>
<keyword evidence="7" id="KW-0175">Coiled coil</keyword>
<feature type="compositionally biased region" description="Low complexity" evidence="8">
    <location>
        <begin position="137"/>
        <end position="153"/>
    </location>
</feature>
<gene>
    <name evidence="11" type="ordered locus">Psta_3634</name>
</gene>
<proteinExistence type="inferred from homology"/>
<keyword evidence="12" id="KW-1185">Reference proteome</keyword>
<evidence type="ECO:0000256" key="7">
    <source>
        <dbReference type="SAM" id="Coils"/>
    </source>
</evidence>
<reference evidence="11 12" key="1">
    <citation type="journal article" date="2009" name="Stand. Genomic Sci.">
        <title>Complete genome sequence of Pirellula staleyi type strain (ATCC 27377).</title>
        <authorList>
            <person name="Clum A."/>
            <person name="Tindall B.J."/>
            <person name="Sikorski J."/>
            <person name="Ivanova N."/>
            <person name="Mavrommatis K."/>
            <person name="Lucas S."/>
            <person name="Glavina del Rio T."/>
            <person name="Nolan M."/>
            <person name="Chen F."/>
            <person name="Tice H."/>
            <person name="Pitluck S."/>
            <person name="Cheng J.F."/>
            <person name="Chertkov O."/>
            <person name="Brettin T."/>
            <person name="Han C."/>
            <person name="Detter J.C."/>
            <person name="Kuske C."/>
            <person name="Bruce D."/>
            <person name="Goodwin L."/>
            <person name="Ovchinikova G."/>
            <person name="Pati A."/>
            <person name="Mikhailova N."/>
            <person name="Chen A."/>
            <person name="Palaniappan K."/>
            <person name="Land M."/>
            <person name="Hauser L."/>
            <person name="Chang Y.J."/>
            <person name="Jeffries C.D."/>
            <person name="Chain P."/>
            <person name="Rohde M."/>
            <person name="Goker M."/>
            <person name="Bristow J."/>
            <person name="Eisen J.A."/>
            <person name="Markowitz V."/>
            <person name="Hugenholtz P."/>
            <person name="Kyrpides N.C."/>
            <person name="Klenk H.P."/>
            <person name="Lapidus A."/>
        </authorList>
    </citation>
    <scope>NUCLEOTIDE SEQUENCE [LARGE SCALE GENOMIC DNA]</scope>
    <source>
        <strain evidence="12">ATCC 27377 / DSM 6068 / ICPB 4128</strain>
    </source>
</reference>
<dbReference type="AlphaFoldDB" id="D2QZA3"/>
<feature type="chain" id="PRO_5003036098" evidence="9">
    <location>
        <begin position="34"/>
        <end position="854"/>
    </location>
</feature>